<dbReference type="InterPro" id="IPR016181">
    <property type="entry name" value="Acyl_CoA_acyltransferase"/>
</dbReference>
<dbReference type="GO" id="GO:0016747">
    <property type="term" value="F:acyltransferase activity, transferring groups other than amino-acyl groups"/>
    <property type="evidence" value="ECO:0007669"/>
    <property type="project" value="InterPro"/>
</dbReference>
<organism evidence="2 3">
    <name type="scientific">Hydrocarboniphaga effusa AP103</name>
    <dbReference type="NCBI Taxonomy" id="1172194"/>
    <lineage>
        <taxon>Bacteria</taxon>
        <taxon>Pseudomonadati</taxon>
        <taxon>Pseudomonadota</taxon>
        <taxon>Gammaproteobacteria</taxon>
        <taxon>Nevskiales</taxon>
        <taxon>Nevskiaceae</taxon>
        <taxon>Hydrocarboniphaga</taxon>
    </lineage>
</organism>
<evidence type="ECO:0000313" key="3">
    <source>
        <dbReference type="Proteomes" id="UP000003704"/>
    </source>
</evidence>
<proteinExistence type="predicted"/>
<dbReference type="SUPFAM" id="SSF55729">
    <property type="entry name" value="Acyl-CoA N-acyltransferases (Nat)"/>
    <property type="match status" value="1"/>
</dbReference>
<keyword evidence="3" id="KW-1185">Reference proteome</keyword>
<feature type="domain" description="N-acetyltransferase" evidence="1">
    <location>
        <begin position="26"/>
        <end position="183"/>
    </location>
</feature>
<evidence type="ECO:0000313" key="2">
    <source>
        <dbReference type="EMBL" id="EIT68869.1"/>
    </source>
</evidence>
<protein>
    <recommendedName>
        <fullName evidence="1">N-acetyltransferase domain-containing protein</fullName>
    </recommendedName>
</protein>
<dbReference type="STRING" id="1172194.WQQ_24510"/>
<dbReference type="InterPro" id="IPR000182">
    <property type="entry name" value="GNAT_dom"/>
</dbReference>
<gene>
    <name evidence="2" type="ORF">WQQ_24510</name>
</gene>
<dbReference type="Gene3D" id="3.40.630.30">
    <property type="match status" value="1"/>
</dbReference>
<accession>I7ZAI0</accession>
<dbReference type="PROSITE" id="PS51186">
    <property type="entry name" value="GNAT"/>
    <property type="match status" value="1"/>
</dbReference>
<sequence length="210" mass="24000">MVLFDRYRVPRLRREFKFRLDEGTPVQVRPLRPEDGARLKAGFTQMSQLARRRRFLEDVSQLTDEMVDKLTDLDQIDRAGWGCMNRERPQEPGVGLARYQRINGDRKSADAAIVVLEPYQGRGAGMLLHACLHLTAHRAGIRRFYYDVTSDNARFIAQIKALGGQFEGRASNVDRLSLRVYNRPFLVPDQTSVGRRFAEILLKLGRAPAA</sequence>
<dbReference type="EMBL" id="AKGD01000002">
    <property type="protein sequence ID" value="EIT68869.1"/>
    <property type="molecule type" value="Genomic_DNA"/>
</dbReference>
<comment type="caution">
    <text evidence="2">The sequence shown here is derived from an EMBL/GenBank/DDBJ whole genome shotgun (WGS) entry which is preliminary data.</text>
</comment>
<dbReference type="RefSeq" id="WP_007185394.1">
    <property type="nucleotide sequence ID" value="NZ_AKGD01000002.1"/>
</dbReference>
<dbReference type="Proteomes" id="UP000003704">
    <property type="component" value="Unassembled WGS sequence"/>
</dbReference>
<name>I7ZAI0_9GAMM</name>
<dbReference type="Pfam" id="PF13302">
    <property type="entry name" value="Acetyltransf_3"/>
    <property type="match status" value="1"/>
</dbReference>
<dbReference type="AlphaFoldDB" id="I7ZAI0"/>
<evidence type="ECO:0000259" key="1">
    <source>
        <dbReference type="PROSITE" id="PS51186"/>
    </source>
</evidence>
<reference evidence="2 3" key="1">
    <citation type="journal article" date="2012" name="J. Bacteriol.">
        <title>Genome Sequence of n-Alkane-Degrading Hydrocarboniphaga effusa Strain AP103T (ATCC BAA-332T).</title>
        <authorList>
            <person name="Chang H.K."/>
            <person name="Zylstra G.J."/>
            <person name="Chae J.C."/>
        </authorList>
    </citation>
    <scope>NUCLEOTIDE SEQUENCE [LARGE SCALE GENOMIC DNA]</scope>
    <source>
        <strain evidence="2 3">AP103</strain>
    </source>
</reference>